<feature type="region of interest" description="Disordered" evidence="1">
    <location>
        <begin position="1"/>
        <end position="79"/>
    </location>
</feature>
<feature type="compositionally biased region" description="Basic and acidic residues" evidence="1">
    <location>
        <begin position="39"/>
        <end position="79"/>
    </location>
</feature>
<accession>A0A3S1HWM3</accession>
<sequence length="119" mass="13573">MAAKKMNETEEGNDTSADQATTRKTGGFEDFIAAQLQQQEKESKQTDNVDTAKRDNFIARATAESERMNREIEKSKMKRDKLEAEFGEEIITQWRNEHAAEVLTPHQAALVEQSYHQQG</sequence>
<evidence type="ECO:0000256" key="1">
    <source>
        <dbReference type="SAM" id="MobiDB-lite"/>
    </source>
</evidence>
<dbReference type="EMBL" id="RQTK01000106">
    <property type="protein sequence ID" value="RUS87612.1"/>
    <property type="molecule type" value="Genomic_DNA"/>
</dbReference>
<gene>
    <name evidence="2" type="ORF">EGW08_004657</name>
</gene>
<dbReference type="Proteomes" id="UP000271974">
    <property type="component" value="Unassembled WGS sequence"/>
</dbReference>
<evidence type="ECO:0000313" key="3">
    <source>
        <dbReference type="Proteomes" id="UP000271974"/>
    </source>
</evidence>
<dbReference type="AlphaFoldDB" id="A0A3S1HWM3"/>
<feature type="compositionally biased region" description="Polar residues" evidence="1">
    <location>
        <begin position="14"/>
        <end position="24"/>
    </location>
</feature>
<organism evidence="2 3">
    <name type="scientific">Elysia chlorotica</name>
    <name type="common">Eastern emerald elysia</name>
    <name type="synonym">Sea slug</name>
    <dbReference type="NCBI Taxonomy" id="188477"/>
    <lineage>
        <taxon>Eukaryota</taxon>
        <taxon>Metazoa</taxon>
        <taxon>Spiralia</taxon>
        <taxon>Lophotrochozoa</taxon>
        <taxon>Mollusca</taxon>
        <taxon>Gastropoda</taxon>
        <taxon>Heterobranchia</taxon>
        <taxon>Euthyneura</taxon>
        <taxon>Panpulmonata</taxon>
        <taxon>Sacoglossa</taxon>
        <taxon>Placobranchoidea</taxon>
        <taxon>Plakobranchidae</taxon>
        <taxon>Elysia</taxon>
    </lineage>
</organism>
<dbReference type="OrthoDB" id="5957937at2759"/>
<protein>
    <submittedName>
        <fullName evidence="2">Uncharacterized protein</fullName>
    </submittedName>
</protein>
<proteinExistence type="predicted"/>
<comment type="caution">
    <text evidence="2">The sequence shown here is derived from an EMBL/GenBank/DDBJ whole genome shotgun (WGS) entry which is preliminary data.</text>
</comment>
<keyword evidence="3" id="KW-1185">Reference proteome</keyword>
<evidence type="ECO:0000313" key="2">
    <source>
        <dbReference type="EMBL" id="RUS87612.1"/>
    </source>
</evidence>
<reference evidence="2 3" key="1">
    <citation type="submission" date="2019-01" db="EMBL/GenBank/DDBJ databases">
        <title>A draft genome assembly of the solar-powered sea slug Elysia chlorotica.</title>
        <authorList>
            <person name="Cai H."/>
            <person name="Li Q."/>
            <person name="Fang X."/>
            <person name="Li J."/>
            <person name="Curtis N.E."/>
            <person name="Altenburger A."/>
            <person name="Shibata T."/>
            <person name="Feng M."/>
            <person name="Maeda T."/>
            <person name="Schwartz J.A."/>
            <person name="Shigenobu S."/>
            <person name="Lundholm N."/>
            <person name="Nishiyama T."/>
            <person name="Yang H."/>
            <person name="Hasebe M."/>
            <person name="Li S."/>
            <person name="Pierce S.K."/>
            <person name="Wang J."/>
        </authorList>
    </citation>
    <scope>NUCLEOTIDE SEQUENCE [LARGE SCALE GENOMIC DNA]</scope>
    <source>
        <strain evidence="2">EC2010</strain>
        <tissue evidence="2">Whole organism of an adult</tissue>
    </source>
</reference>
<name>A0A3S1HWM3_ELYCH</name>